<dbReference type="KEGG" id="ebla:JGUZn3_13430"/>
<accession>A0A7H1NS09</accession>
<feature type="binding site" evidence="4">
    <location>
        <begin position="181"/>
        <end position="184"/>
    </location>
    <ligand>
        <name>ATP</name>
        <dbReference type="ChEBI" id="CHEBI:30616"/>
    </ligand>
</feature>
<dbReference type="InterPro" id="IPR011761">
    <property type="entry name" value="ATP-grasp"/>
</dbReference>
<keyword evidence="1 4" id="KW-0547">Nucleotide-binding</keyword>
<dbReference type="GO" id="GO:0005829">
    <property type="term" value="C:cytosol"/>
    <property type="evidence" value="ECO:0007669"/>
    <property type="project" value="TreeGrafter"/>
</dbReference>
<dbReference type="InterPro" id="IPR005875">
    <property type="entry name" value="PurK"/>
</dbReference>
<comment type="catalytic activity">
    <reaction evidence="4 5">
        <text>5-amino-1-(5-phospho-beta-D-ribosyl)imidazole + hydrogencarbonate + ATP = 5-carboxyamino-1-(5-phospho-D-ribosyl)imidazole + ADP + phosphate + 2 H(+)</text>
        <dbReference type="Rhea" id="RHEA:19317"/>
        <dbReference type="ChEBI" id="CHEBI:15378"/>
        <dbReference type="ChEBI" id="CHEBI:17544"/>
        <dbReference type="ChEBI" id="CHEBI:30616"/>
        <dbReference type="ChEBI" id="CHEBI:43474"/>
        <dbReference type="ChEBI" id="CHEBI:58730"/>
        <dbReference type="ChEBI" id="CHEBI:137981"/>
        <dbReference type="ChEBI" id="CHEBI:456216"/>
        <dbReference type="EC" id="6.3.4.18"/>
    </reaction>
</comment>
<dbReference type="PANTHER" id="PTHR11609:SF5">
    <property type="entry name" value="PHOSPHORIBOSYLAMINOIMIDAZOLE CARBOXYLASE"/>
    <property type="match status" value="1"/>
</dbReference>
<dbReference type="InterPro" id="IPR011054">
    <property type="entry name" value="Rudment_hybrid_motif"/>
</dbReference>
<evidence type="ECO:0000313" key="8">
    <source>
        <dbReference type="Proteomes" id="UP000516349"/>
    </source>
</evidence>
<keyword evidence="2 4" id="KW-0658">Purine biosynthesis</keyword>
<evidence type="ECO:0000256" key="1">
    <source>
        <dbReference type="ARBA" id="ARBA00022741"/>
    </source>
</evidence>
<dbReference type="NCBIfam" id="NF004675">
    <property type="entry name" value="PRK06019.1-1"/>
    <property type="match status" value="1"/>
</dbReference>
<sequence length="383" mass="41967">MSPLPPGCVIGIIGGGQLGRMSATAAAQLGYHTHILSNDADCPARDTSTFLTIGSYEDEAVLQQFANTVDVVTFEFENISAKGLDILAARKPVHPSGHILRISQDRIKEKTFLHSCNIPIAPWLEITTLEDLAQAGRQFGYPFLAKTSRLGYDGKGQYCLQGEADLVPAFETLFFHPLVAEKKVDFFCEVSILVARKKDGEIVVFDPVENRHKNGILDLTLAPARLPFPVIEQIQEIGRTIAHKLALIGLLAIELFIDENGQVLVNEIAPRPHNSGHWTLDACLYSQFDLHIRAVANLPLPTPQRHSDAVMKNLIGPEGMALWEAALNTNLFAGHLYGKKETLPGRKMGHLTTLFPHGALPGEHAIAERLALLAPHQSQSPEE</sequence>
<dbReference type="PROSITE" id="PS50975">
    <property type="entry name" value="ATP_GRASP"/>
    <property type="match status" value="1"/>
</dbReference>
<dbReference type="Gene3D" id="3.40.50.20">
    <property type="match status" value="1"/>
</dbReference>
<protein>
    <recommendedName>
        <fullName evidence="4 5">N5-carboxyaminoimidazole ribonucleotide synthase</fullName>
        <shortName evidence="4 5">N5-CAIR synthase</shortName>
        <ecNumber evidence="4 5">6.3.4.18</ecNumber>
    </recommendedName>
    <alternativeName>
        <fullName evidence="4 5">5-(carboxyamino)imidazole ribonucleotide synthetase</fullName>
    </alternativeName>
</protein>
<dbReference type="EC" id="6.3.4.18" evidence="4 5"/>
<feature type="domain" description="ATP-grasp" evidence="6">
    <location>
        <begin position="110"/>
        <end position="296"/>
    </location>
</feature>
<feature type="binding site" evidence="4">
    <location>
        <begin position="266"/>
        <end position="267"/>
    </location>
    <ligand>
        <name>ATP</name>
        <dbReference type="ChEBI" id="CHEBI:30616"/>
    </ligand>
</feature>
<dbReference type="AlphaFoldDB" id="A0A7H1NS09"/>
<evidence type="ECO:0000256" key="5">
    <source>
        <dbReference type="RuleBase" id="RU361200"/>
    </source>
</evidence>
<dbReference type="PANTHER" id="PTHR11609">
    <property type="entry name" value="PURINE BIOSYNTHESIS PROTEIN 6/7, PUR6/7"/>
    <property type="match status" value="1"/>
</dbReference>
<dbReference type="Pfam" id="PF22660">
    <property type="entry name" value="RS_preATP-grasp-like"/>
    <property type="match status" value="1"/>
</dbReference>
<dbReference type="NCBIfam" id="NF004676">
    <property type="entry name" value="PRK06019.1-2"/>
    <property type="match status" value="1"/>
</dbReference>
<name>A0A7H1NS09_9PROT</name>
<dbReference type="Gene3D" id="3.30.1490.20">
    <property type="entry name" value="ATP-grasp fold, A domain"/>
    <property type="match status" value="1"/>
</dbReference>
<comment type="function">
    <text evidence="4">Catalyzes the ATP-dependent conversion of 5-aminoimidazole ribonucleotide (AIR) and HCO(3)(-) to N5-carboxyaminoimidazole ribonucleotide (N5-CAIR).</text>
</comment>
<evidence type="ECO:0000256" key="3">
    <source>
        <dbReference type="ARBA" id="ARBA00022840"/>
    </source>
</evidence>
<dbReference type="EMBL" id="CP060244">
    <property type="protein sequence ID" value="QNT78569.1"/>
    <property type="molecule type" value="Genomic_DNA"/>
</dbReference>
<dbReference type="SUPFAM" id="SSF52440">
    <property type="entry name" value="PreATP-grasp domain"/>
    <property type="match status" value="1"/>
</dbReference>
<feature type="binding site" evidence="4">
    <location>
        <position position="212"/>
    </location>
    <ligand>
        <name>ATP</name>
        <dbReference type="ChEBI" id="CHEBI:30616"/>
    </ligand>
</feature>
<dbReference type="Gene3D" id="3.30.470.20">
    <property type="entry name" value="ATP-grasp fold, B domain"/>
    <property type="match status" value="1"/>
</dbReference>
<dbReference type="InterPro" id="IPR040686">
    <property type="entry name" value="PurK_C"/>
</dbReference>
<proteinExistence type="inferred from homology"/>
<dbReference type="SUPFAM" id="SSF51246">
    <property type="entry name" value="Rudiment single hybrid motif"/>
    <property type="match status" value="1"/>
</dbReference>
<organism evidence="7 8">
    <name type="scientific">Entomobacter blattae</name>
    <dbReference type="NCBI Taxonomy" id="2762277"/>
    <lineage>
        <taxon>Bacteria</taxon>
        <taxon>Pseudomonadati</taxon>
        <taxon>Pseudomonadota</taxon>
        <taxon>Alphaproteobacteria</taxon>
        <taxon>Acetobacterales</taxon>
        <taxon>Acetobacteraceae</taxon>
        <taxon>Entomobacter</taxon>
    </lineage>
</organism>
<dbReference type="Proteomes" id="UP000516349">
    <property type="component" value="Chromosome"/>
</dbReference>
<gene>
    <name evidence="4 5 7" type="primary">purK</name>
    <name evidence="7" type="ORF">JGUZn3_13430</name>
</gene>
<comment type="subunit">
    <text evidence="4 5">Homodimer.</text>
</comment>
<dbReference type="GO" id="GO:0006189">
    <property type="term" value="P:'de novo' IMP biosynthetic process"/>
    <property type="evidence" value="ECO:0007669"/>
    <property type="project" value="UniProtKB-UniRule"/>
</dbReference>
<dbReference type="GO" id="GO:0034028">
    <property type="term" value="F:5-(carboxyamino)imidazole ribonucleotide synthase activity"/>
    <property type="evidence" value="ECO:0007669"/>
    <property type="project" value="UniProtKB-UniRule"/>
</dbReference>
<evidence type="ECO:0000256" key="4">
    <source>
        <dbReference type="HAMAP-Rule" id="MF_01928"/>
    </source>
</evidence>
<comment type="pathway">
    <text evidence="4 5">Purine metabolism; IMP biosynthesis via de novo pathway; 5-amino-1-(5-phospho-D-ribosyl)imidazole-4-carboxylate from 5-amino-1-(5-phospho-D-ribosyl)imidazole (N5-CAIR route): step 1/2.</text>
</comment>
<dbReference type="HAMAP" id="MF_01928">
    <property type="entry name" value="PurK"/>
    <property type="match status" value="1"/>
</dbReference>
<comment type="function">
    <text evidence="5">Catalyzes the ATP-dependent conversion of 5-aminoimidazole ribonucleotide (AIR) and HCO(3)- to N5-carboxyaminoimidazole ribonucleotide (N5-CAIR).</text>
</comment>
<dbReference type="Pfam" id="PF02222">
    <property type="entry name" value="ATP-grasp"/>
    <property type="match status" value="1"/>
</dbReference>
<keyword evidence="4 5" id="KW-0436">Ligase</keyword>
<keyword evidence="8" id="KW-1185">Reference proteome</keyword>
<keyword evidence="3 4" id="KW-0067">ATP-binding</keyword>
<dbReference type="InterPro" id="IPR054350">
    <property type="entry name" value="PurT/PurK_preATP-grasp"/>
</dbReference>
<dbReference type="RefSeq" id="WP_203412820.1">
    <property type="nucleotide sequence ID" value="NZ_CP060244.1"/>
</dbReference>
<evidence type="ECO:0000313" key="7">
    <source>
        <dbReference type="EMBL" id="QNT78569.1"/>
    </source>
</evidence>
<dbReference type="GO" id="GO:0005524">
    <property type="term" value="F:ATP binding"/>
    <property type="evidence" value="ECO:0007669"/>
    <property type="project" value="UniProtKB-UniRule"/>
</dbReference>
<feature type="binding site" evidence="4">
    <location>
        <position position="106"/>
    </location>
    <ligand>
        <name>ATP</name>
        <dbReference type="ChEBI" id="CHEBI:30616"/>
    </ligand>
</feature>
<dbReference type="UniPathway" id="UPA00074">
    <property type="reaction ID" value="UER00942"/>
</dbReference>
<dbReference type="InterPro" id="IPR016185">
    <property type="entry name" value="PreATP-grasp_dom_sf"/>
</dbReference>
<evidence type="ECO:0000259" key="6">
    <source>
        <dbReference type="PROSITE" id="PS50975"/>
    </source>
</evidence>
<dbReference type="GO" id="GO:0046872">
    <property type="term" value="F:metal ion binding"/>
    <property type="evidence" value="ECO:0007669"/>
    <property type="project" value="InterPro"/>
</dbReference>
<reference evidence="7 8" key="1">
    <citation type="submission" date="2020-08" db="EMBL/GenBank/DDBJ databases">
        <title>Complete genome sequence of Entomobacter blattae G55GP.</title>
        <authorList>
            <person name="Poehlein A."/>
            <person name="Guzman J."/>
            <person name="Daniel R."/>
            <person name="Vilcinskas A."/>
        </authorList>
    </citation>
    <scope>NUCLEOTIDE SEQUENCE [LARGE SCALE GENOMIC DNA]</scope>
    <source>
        <strain evidence="7 8">G55GP</strain>
    </source>
</reference>
<dbReference type="NCBIfam" id="TIGR01161">
    <property type="entry name" value="purK"/>
    <property type="match status" value="1"/>
</dbReference>
<dbReference type="Pfam" id="PF17769">
    <property type="entry name" value="PurK_C"/>
    <property type="match status" value="1"/>
</dbReference>
<comment type="similarity">
    <text evidence="4 5">Belongs to the PurK/PurT family.</text>
</comment>
<evidence type="ECO:0000256" key="2">
    <source>
        <dbReference type="ARBA" id="ARBA00022755"/>
    </source>
</evidence>
<dbReference type="InterPro" id="IPR013815">
    <property type="entry name" value="ATP_grasp_subdomain_1"/>
</dbReference>
<feature type="binding site" evidence="4">
    <location>
        <position position="189"/>
    </location>
    <ligand>
        <name>ATP</name>
        <dbReference type="ChEBI" id="CHEBI:30616"/>
    </ligand>
</feature>
<feature type="binding site" evidence="4">
    <location>
        <begin position="151"/>
        <end position="157"/>
    </location>
    <ligand>
        <name>ATP</name>
        <dbReference type="ChEBI" id="CHEBI:30616"/>
    </ligand>
</feature>
<dbReference type="GO" id="GO:0004638">
    <property type="term" value="F:phosphoribosylaminoimidazole carboxylase activity"/>
    <property type="evidence" value="ECO:0007669"/>
    <property type="project" value="InterPro"/>
</dbReference>
<dbReference type="SUPFAM" id="SSF56059">
    <property type="entry name" value="Glutathione synthetase ATP-binding domain-like"/>
    <property type="match status" value="1"/>
</dbReference>
<feature type="binding site" evidence="4">
    <location>
        <position position="146"/>
    </location>
    <ligand>
        <name>ATP</name>
        <dbReference type="ChEBI" id="CHEBI:30616"/>
    </ligand>
</feature>
<dbReference type="InterPro" id="IPR003135">
    <property type="entry name" value="ATP-grasp_carboxylate-amine"/>
</dbReference>
<dbReference type="NCBIfam" id="NF004679">
    <property type="entry name" value="PRK06019.1-5"/>
    <property type="match status" value="1"/>
</dbReference>